<keyword evidence="2" id="KW-1185">Reference proteome</keyword>
<organism evidence="1 2">
    <name type="scientific">Elysia crispata</name>
    <name type="common">lettuce slug</name>
    <dbReference type="NCBI Taxonomy" id="231223"/>
    <lineage>
        <taxon>Eukaryota</taxon>
        <taxon>Metazoa</taxon>
        <taxon>Spiralia</taxon>
        <taxon>Lophotrochozoa</taxon>
        <taxon>Mollusca</taxon>
        <taxon>Gastropoda</taxon>
        <taxon>Heterobranchia</taxon>
        <taxon>Euthyneura</taxon>
        <taxon>Panpulmonata</taxon>
        <taxon>Sacoglossa</taxon>
        <taxon>Placobranchoidea</taxon>
        <taxon>Plakobranchidae</taxon>
        <taxon>Elysia</taxon>
    </lineage>
</organism>
<proteinExistence type="predicted"/>
<protein>
    <submittedName>
        <fullName evidence="1">Uncharacterized protein</fullName>
    </submittedName>
</protein>
<evidence type="ECO:0000313" key="2">
    <source>
        <dbReference type="Proteomes" id="UP001283361"/>
    </source>
</evidence>
<comment type="caution">
    <text evidence="1">The sequence shown here is derived from an EMBL/GenBank/DDBJ whole genome shotgun (WGS) entry which is preliminary data.</text>
</comment>
<dbReference type="Proteomes" id="UP001283361">
    <property type="component" value="Unassembled WGS sequence"/>
</dbReference>
<reference evidence="1" key="1">
    <citation type="journal article" date="2023" name="G3 (Bethesda)">
        <title>A reference genome for the long-term kleptoplast-retaining sea slug Elysia crispata morphotype clarki.</title>
        <authorList>
            <person name="Eastman K.E."/>
            <person name="Pendleton A.L."/>
            <person name="Shaikh M.A."/>
            <person name="Suttiyut T."/>
            <person name="Ogas R."/>
            <person name="Tomko P."/>
            <person name="Gavelis G."/>
            <person name="Widhalm J.R."/>
            <person name="Wisecaver J.H."/>
        </authorList>
    </citation>
    <scope>NUCLEOTIDE SEQUENCE</scope>
    <source>
        <strain evidence="1">ECLA1</strain>
    </source>
</reference>
<dbReference type="AlphaFoldDB" id="A0AAE1B4Y8"/>
<name>A0AAE1B4Y8_9GAST</name>
<accession>A0AAE1B4Y8</accession>
<dbReference type="EMBL" id="JAWDGP010000603">
    <property type="protein sequence ID" value="KAK3798986.1"/>
    <property type="molecule type" value="Genomic_DNA"/>
</dbReference>
<evidence type="ECO:0000313" key="1">
    <source>
        <dbReference type="EMBL" id="KAK3798986.1"/>
    </source>
</evidence>
<gene>
    <name evidence="1" type="ORF">RRG08_063335</name>
</gene>
<sequence length="88" mass="10145">MPGAFGELSWEKYRNAKLRGESVYVKKTNQPRDKRLRTALPRGNLLEIVCHFDKAVFSVTKNIKVHRGKATSFDMMSSYLVLQMVLNQ</sequence>